<proteinExistence type="predicted"/>
<keyword evidence="5" id="KW-1185">Reference proteome</keyword>
<evidence type="ECO:0000256" key="2">
    <source>
        <dbReference type="SAM" id="MobiDB-lite"/>
    </source>
</evidence>
<gene>
    <name evidence="4" type="ORF">HNO88_000386</name>
</gene>
<feature type="compositionally biased region" description="Low complexity" evidence="2">
    <location>
        <begin position="28"/>
        <end position="38"/>
    </location>
</feature>
<dbReference type="RefSeq" id="WP_184242197.1">
    <property type="nucleotide sequence ID" value="NZ_JACHLR010000001.1"/>
</dbReference>
<keyword evidence="3" id="KW-0812">Transmembrane</keyword>
<keyword evidence="1" id="KW-0175">Coiled coil</keyword>
<reference evidence="4 5" key="1">
    <citation type="submission" date="2020-08" db="EMBL/GenBank/DDBJ databases">
        <title>Functional genomics of gut bacteria from endangered species of beetles.</title>
        <authorList>
            <person name="Carlos-Shanley C."/>
        </authorList>
    </citation>
    <scope>NUCLEOTIDE SEQUENCE [LARGE SCALE GENOMIC DNA]</scope>
    <source>
        <strain evidence="4 5">S00245</strain>
    </source>
</reference>
<evidence type="ECO:0000313" key="5">
    <source>
        <dbReference type="Proteomes" id="UP000555448"/>
    </source>
</evidence>
<protein>
    <submittedName>
        <fullName evidence="4">Putative nucleic acid-binding Zn-ribbon protein</fullName>
    </submittedName>
</protein>
<dbReference type="AlphaFoldDB" id="A0A7W7NVA5"/>
<dbReference type="EMBL" id="JACHLR010000001">
    <property type="protein sequence ID" value="MBB4857089.1"/>
    <property type="molecule type" value="Genomic_DNA"/>
</dbReference>
<comment type="caution">
    <text evidence="4">The sequence shown here is derived from an EMBL/GenBank/DDBJ whole genome shotgun (WGS) entry which is preliminary data.</text>
</comment>
<keyword evidence="3" id="KW-1133">Transmembrane helix</keyword>
<evidence type="ECO:0000313" key="4">
    <source>
        <dbReference type="EMBL" id="MBB4857089.1"/>
    </source>
</evidence>
<dbReference type="SUPFAM" id="SSF58113">
    <property type="entry name" value="Apolipoprotein A-I"/>
    <property type="match status" value="1"/>
</dbReference>
<sequence length="890" mass="95527">MAGETRIIAFGANGAEQTGGEAGMPVLESSSESVGDSPESSEDVSDWDSEEPASAPAWKSYAAPAAALFVVLAWSAFFAWSQWGTLPATPAAQVPALVVQWAVPVLLVAVIWLLVMRSSRREALRFGDAAALLSRESAQLELRLSTVNGELSLAREFVAAQSRDLESLGRLAVERLTQNADRLQDLIRENGGRLDTIQSVSKSALENMDRLRGQLPVIASSAKDVTNHIGNAGRTAHVQLEDLISGLGRLNEFGAACTDQVRAVREAMDAAAANFTGVCEDLDRLAAARFEALAERGSEFRTRMEADEVEMLAAIRTRASALEQEVEGVRGALDVHEAESLTSLRARLTALRDESGVVGRALQESEARAADAWTARLSALEERRAELDARIGETERVGMDSLRERIDKLARASEELRVRLSADDQAVLSALEERVDRLRARAGELQSQISAGEQAALTRIQSQLAALDGAVAERLAEHERHSDALAWRSEALVGSLSDHGERMAAVAQSGAEVEAALSRSLTSLGDRLTASRTTLAATEGEVERLTDASVRLLELIQASAKHSSGVLPEALAVADDRLSRLGDKVLHLIDDIETGSRRSTELHAAIDGLRDALAAVQADLVAGQSAISERNETHYAEIGALRASLGDVESAGERIGTRTREELAGAIEHLAASVRAVLASLEDEGATRVRDLAERLGDESAKAIDRVMRPRAAEAAGALEQAVAHASGAGREAAVQMREQLASVEEAVASLETRVALAREQAQDQVDNDFSRRAALIADSLKSNAIDIASALSADVADTAWAAYLKGDRGIFTRRAVSLLDSGESRAIQQLFERDDAFREHVSRYIHDFESLLRQVLPTREGHALGVTLLSSDMGKLYVALAQGIERLRN</sequence>
<feature type="compositionally biased region" description="Acidic residues" evidence="2">
    <location>
        <begin position="39"/>
        <end position="51"/>
    </location>
</feature>
<organism evidence="4 5">
    <name type="scientific">Novosphingobium chloroacetimidivorans</name>
    <dbReference type="NCBI Taxonomy" id="1428314"/>
    <lineage>
        <taxon>Bacteria</taxon>
        <taxon>Pseudomonadati</taxon>
        <taxon>Pseudomonadota</taxon>
        <taxon>Alphaproteobacteria</taxon>
        <taxon>Sphingomonadales</taxon>
        <taxon>Sphingomonadaceae</taxon>
        <taxon>Novosphingobium</taxon>
    </lineage>
</organism>
<evidence type="ECO:0000256" key="1">
    <source>
        <dbReference type="SAM" id="Coils"/>
    </source>
</evidence>
<keyword evidence="3" id="KW-0472">Membrane</keyword>
<name>A0A7W7NVA5_9SPHN</name>
<feature type="coiled-coil region" evidence="1">
    <location>
        <begin position="734"/>
        <end position="768"/>
    </location>
</feature>
<dbReference type="Proteomes" id="UP000555448">
    <property type="component" value="Unassembled WGS sequence"/>
</dbReference>
<feature type="transmembrane region" description="Helical" evidence="3">
    <location>
        <begin position="92"/>
        <end position="115"/>
    </location>
</feature>
<accession>A0A7W7NVA5</accession>
<feature type="transmembrane region" description="Helical" evidence="3">
    <location>
        <begin position="61"/>
        <end position="80"/>
    </location>
</feature>
<evidence type="ECO:0000256" key="3">
    <source>
        <dbReference type="SAM" id="Phobius"/>
    </source>
</evidence>
<feature type="coiled-coil region" evidence="1">
    <location>
        <begin position="370"/>
        <end position="455"/>
    </location>
</feature>
<feature type="region of interest" description="Disordered" evidence="2">
    <location>
        <begin position="1"/>
        <end position="51"/>
    </location>
</feature>